<accession>A0A6J6CJA2</accession>
<dbReference type="GO" id="GO:0004525">
    <property type="term" value="F:ribonuclease III activity"/>
    <property type="evidence" value="ECO:0007669"/>
    <property type="project" value="UniProtKB-EC"/>
</dbReference>
<dbReference type="PROSITE" id="PS00517">
    <property type="entry name" value="RNASE_3_1"/>
    <property type="match status" value="1"/>
</dbReference>
<organism evidence="10">
    <name type="scientific">freshwater metagenome</name>
    <dbReference type="NCBI Taxonomy" id="449393"/>
    <lineage>
        <taxon>unclassified sequences</taxon>
        <taxon>metagenomes</taxon>
        <taxon>ecological metagenomes</taxon>
    </lineage>
</organism>
<reference evidence="10" key="1">
    <citation type="submission" date="2020-05" db="EMBL/GenBank/DDBJ databases">
        <authorList>
            <person name="Chiriac C."/>
            <person name="Salcher M."/>
            <person name="Ghai R."/>
            <person name="Kavagutti S V."/>
        </authorList>
    </citation>
    <scope>NUCLEOTIDE SEQUENCE</scope>
</reference>
<keyword evidence="5" id="KW-0255">Endonuclease</keyword>
<evidence type="ECO:0000259" key="8">
    <source>
        <dbReference type="PROSITE" id="PS50137"/>
    </source>
</evidence>
<dbReference type="PROSITE" id="PS50137">
    <property type="entry name" value="DS_RBD"/>
    <property type="match status" value="1"/>
</dbReference>
<keyword evidence="6" id="KW-0378">Hydrolase</keyword>
<dbReference type="InterPro" id="IPR014720">
    <property type="entry name" value="dsRBD_dom"/>
</dbReference>
<dbReference type="GO" id="GO:0010468">
    <property type="term" value="P:regulation of gene expression"/>
    <property type="evidence" value="ECO:0007669"/>
    <property type="project" value="TreeGrafter"/>
</dbReference>
<feature type="domain" description="RNase III" evidence="9">
    <location>
        <begin position="3"/>
        <end position="129"/>
    </location>
</feature>
<dbReference type="CDD" id="cd00593">
    <property type="entry name" value="RIBOc"/>
    <property type="match status" value="1"/>
</dbReference>
<name>A0A6J6CJA2_9ZZZZ</name>
<dbReference type="PROSITE" id="PS50142">
    <property type="entry name" value="RNASE_3_2"/>
    <property type="match status" value="1"/>
</dbReference>
<evidence type="ECO:0000256" key="4">
    <source>
        <dbReference type="ARBA" id="ARBA00022722"/>
    </source>
</evidence>
<feature type="domain" description="DRBM" evidence="8">
    <location>
        <begin position="156"/>
        <end position="224"/>
    </location>
</feature>
<dbReference type="GO" id="GO:0006364">
    <property type="term" value="P:rRNA processing"/>
    <property type="evidence" value="ECO:0007669"/>
    <property type="project" value="InterPro"/>
</dbReference>
<dbReference type="CDD" id="cd10845">
    <property type="entry name" value="DSRM_RNAse_III_family"/>
    <property type="match status" value="1"/>
</dbReference>
<dbReference type="PANTHER" id="PTHR11207:SF0">
    <property type="entry name" value="RIBONUCLEASE 3"/>
    <property type="match status" value="1"/>
</dbReference>
<evidence type="ECO:0000256" key="2">
    <source>
        <dbReference type="ARBA" id="ARBA00010183"/>
    </source>
</evidence>
<gene>
    <name evidence="10" type="ORF">UFOPK1581_00213</name>
</gene>
<evidence type="ECO:0000259" key="9">
    <source>
        <dbReference type="PROSITE" id="PS50142"/>
    </source>
</evidence>
<evidence type="ECO:0000256" key="3">
    <source>
        <dbReference type="ARBA" id="ARBA00012177"/>
    </source>
</evidence>
<dbReference type="GO" id="GO:0003725">
    <property type="term" value="F:double-stranded RNA binding"/>
    <property type="evidence" value="ECO:0007669"/>
    <property type="project" value="TreeGrafter"/>
</dbReference>
<dbReference type="SMART" id="SM00358">
    <property type="entry name" value="DSRM"/>
    <property type="match status" value="1"/>
</dbReference>
<comment type="catalytic activity">
    <reaction evidence="1">
        <text>Endonucleolytic cleavage to 5'-phosphomonoester.</text>
        <dbReference type="EC" id="3.1.26.3"/>
    </reaction>
</comment>
<dbReference type="FunFam" id="1.10.1520.10:FF:000001">
    <property type="entry name" value="Ribonuclease 3"/>
    <property type="match status" value="1"/>
</dbReference>
<proteinExistence type="inferred from homology"/>
<evidence type="ECO:0000256" key="5">
    <source>
        <dbReference type="ARBA" id="ARBA00022759"/>
    </source>
</evidence>
<dbReference type="Gene3D" id="1.10.1520.10">
    <property type="entry name" value="Ribonuclease III domain"/>
    <property type="match status" value="1"/>
</dbReference>
<dbReference type="Gene3D" id="3.30.160.20">
    <property type="match status" value="1"/>
</dbReference>
<dbReference type="Pfam" id="PF14622">
    <property type="entry name" value="Ribonucleas_3_3"/>
    <property type="match status" value="1"/>
</dbReference>
<dbReference type="InterPro" id="IPR000999">
    <property type="entry name" value="RNase_III_dom"/>
</dbReference>
<dbReference type="InterPro" id="IPR011907">
    <property type="entry name" value="RNase_III"/>
</dbReference>
<dbReference type="AlphaFoldDB" id="A0A6J6CJA2"/>
<evidence type="ECO:0000256" key="7">
    <source>
        <dbReference type="ARBA" id="ARBA00022884"/>
    </source>
</evidence>
<dbReference type="HAMAP" id="MF_00104">
    <property type="entry name" value="RNase_III"/>
    <property type="match status" value="1"/>
</dbReference>
<evidence type="ECO:0000313" key="10">
    <source>
        <dbReference type="EMBL" id="CAB4551572.1"/>
    </source>
</evidence>
<dbReference type="Pfam" id="PF00035">
    <property type="entry name" value="dsrm"/>
    <property type="match status" value="1"/>
</dbReference>
<comment type="similarity">
    <text evidence="2">Belongs to the ribonuclease III family.</text>
</comment>
<dbReference type="NCBIfam" id="TIGR02191">
    <property type="entry name" value="RNaseIII"/>
    <property type="match status" value="1"/>
</dbReference>
<keyword evidence="4" id="KW-0540">Nuclease</keyword>
<dbReference type="SUPFAM" id="SSF54768">
    <property type="entry name" value="dsRNA-binding domain-like"/>
    <property type="match status" value="1"/>
</dbReference>
<sequence>MSLDALGKSLGVEIEPQLLELALTHRSYSYENGRGPNNERLEFLGDAILGFLVTSHIHDHFSDMDEGDLTKLKNAVVSAPALAQAASSINLGDYLLLGKGEIQTGGREKMNLLADPFEALLGAAYVSKGLEAAKKIVDQHILPLLDSADDLLLSADPKTTLLESMQQQGKSAPVYQTTHEGPDHDRTFFANLILDGQVIASASGRSRKQAETNAAIKALSSSSGE</sequence>
<protein>
    <recommendedName>
        <fullName evidence="3">ribonuclease III</fullName>
        <ecNumber evidence="3">3.1.26.3</ecNumber>
    </recommendedName>
</protein>
<evidence type="ECO:0000256" key="6">
    <source>
        <dbReference type="ARBA" id="ARBA00022801"/>
    </source>
</evidence>
<dbReference type="PANTHER" id="PTHR11207">
    <property type="entry name" value="RIBONUCLEASE III"/>
    <property type="match status" value="1"/>
</dbReference>
<dbReference type="EMBL" id="CAEZTB010000019">
    <property type="protein sequence ID" value="CAB4551572.1"/>
    <property type="molecule type" value="Genomic_DNA"/>
</dbReference>
<dbReference type="SUPFAM" id="SSF69065">
    <property type="entry name" value="RNase III domain-like"/>
    <property type="match status" value="1"/>
</dbReference>
<dbReference type="EC" id="3.1.26.3" evidence="3"/>
<dbReference type="SMART" id="SM00535">
    <property type="entry name" value="RIBOc"/>
    <property type="match status" value="1"/>
</dbReference>
<evidence type="ECO:0000256" key="1">
    <source>
        <dbReference type="ARBA" id="ARBA00000109"/>
    </source>
</evidence>
<dbReference type="InterPro" id="IPR036389">
    <property type="entry name" value="RNase_III_sf"/>
</dbReference>
<keyword evidence="7" id="KW-0694">RNA-binding</keyword>